<reference evidence="2 3" key="1">
    <citation type="journal article" date="2011" name="J. Bacteriol.">
        <title>Complete genome sequence of the industrial strain Bacillus megaterium WSH-002.</title>
        <authorList>
            <person name="Liu L."/>
            <person name="Li Y."/>
            <person name="Zhang J."/>
            <person name="Zou W."/>
            <person name="Zhou Z."/>
            <person name="Liu J."/>
            <person name="Li X."/>
            <person name="Wang L."/>
            <person name="Chen J."/>
        </authorList>
    </citation>
    <scope>NUCLEOTIDE SEQUENCE [LARGE SCALE GENOMIC DNA]</scope>
    <source>
        <strain evidence="2 3">WSH-002</strain>
    </source>
</reference>
<dbReference type="RefSeq" id="WP_014459535.1">
    <property type="nucleotide sequence ID" value="NC_017138.1"/>
</dbReference>
<protein>
    <recommendedName>
        <fullName evidence="4">DUF418 domain-containing protein</fullName>
    </recommendedName>
</protein>
<dbReference type="PANTHER" id="PTHR30590:SF2">
    <property type="entry name" value="INNER MEMBRANE PROTEIN"/>
    <property type="match status" value="1"/>
</dbReference>
<feature type="transmembrane region" description="Helical" evidence="1">
    <location>
        <begin position="107"/>
        <end position="133"/>
    </location>
</feature>
<evidence type="ECO:0000256" key="1">
    <source>
        <dbReference type="SAM" id="Phobius"/>
    </source>
</evidence>
<keyword evidence="1" id="KW-1133">Transmembrane helix</keyword>
<evidence type="ECO:0000313" key="2">
    <source>
        <dbReference type="EMBL" id="AEN89154.1"/>
    </source>
</evidence>
<organism evidence="2 3">
    <name type="scientific">Priestia megaterium (strain WSH-002)</name>
    <name type="common">Bacillus megaterium</name>
    <dbReference type="NCBI Taxonomy" id="1006007"/>
    <lineage>
        <taxon>Bacteria</taxon>
        <taxon>Bacillati</taxon>
        <taxon>Bacillota</taxon>
        <taxon>Bacilli</taxon>
        <taxon>Bacillales</taxon>
        <taxon>Bacillaceae</taxon>
        <taxon>Priestia</taxon>
    </lineage>
</organism>
<dbReference type="AlphaFoldDB" id="A0A8D4BNP5"/>
<dbReference type="Proteomes" id="UP000001283">
    <property type="component" value="Chromosome"/>
</dbReference>
<sequence length="148" mass="17228">MNPSPLPLNERLVVLDIIRGIALLGILLVNIPAFTSPIFIFQLYNVSYKYEGIDAYIDLFLQLFVQGKFFTIFLFCLGLDAESFCIELKKSSTLPLLYGQEEWLLCYLIGLFHLIFFGMETFCMCMLLVVFYYSFFTIEKLRRFCCGQ</sequence>
<dbReference type="EMBL" id="CP003017">
    <property type="protein sequence ID" value="AEN89154.1"/>
    <property type="molecule type" value="Genomic_DNA"/>
</dbReference>
<evidence type="ECO:0000313" key="3">
    <source>
        <dbReference type="Proteomes" id="UP000001283"/>
    </source>
</evidence>
<keyword evidence="1" id="KW-0472">Membrane</keyword>
<keyword evidence="1" id="KW-0812">Transmembrane</keyword>
<accession>A0A8D4BNP5</accession>
<dbReference type="InterPro" id="IPR052529">
    <property type="entry name" value="Bact_Transport_Assoc"/>
</dbReference>
<evidence type="ECO:0008006" key="4">
    <source>
        <dbReference type="Google" id="ProtNLM"/>
    </source>
</evidence>
<gene>
    <name evidence="2" type="ORF">BMWSH_2272</name>
</gene>
<proteinExistence type="predicted"/>
<dbReference type="PANTHER" id="PTHR30590">
    <property type="entry name" value="INNER MEMBRANE PROTEIN"/>
    <property type="match status" value="1"/>
</dbReference>
<dbReference type="KEGG" id="bmh:BMWSH_2272"/>
<feature type="transmembrane region" description="Helical" evidence="1">
    <location>
        <begin position="20"/>
        <end position="44"/>
    </location>
</feature>
<name>A0A8D4BNP5_PRIMW</name>